<dbReference type="SUPFAM" id="SSF54427">
    <property type="entry name" value="NTF2-like"/>
    <property type="match status" value="1"/>
</dbReference>
<sequence length="316" mass="36041">MSQAATRRLLAAQLAWQQPSHLARWTRPAAGHAARYSSMPSAAKMRNEMMQDGRVYRIKQKPEETLSQNQAKSIAMFYMSGGPLFPGTFTAMPFSETLTSPSHFLNYNWLHLKAYLSDVLALLSLKLQSIPGWTSRPRWKFKRAQIAPTAVALHREVLEAFAAGDGDTIRKRCSRSYAAKFIAAIERRKPQEQMHFEMSSSRSLFYPKLKTHRISKIPPEVGFSAVMEQAVVAVKTRQRAWKTLKKGGKVVPGSERDQERVEYVVLYRISNSETYKLGDWHVWGSLDGPTTMESYLEDLAMIELEQLERAGWNKKK</sequence>
<evidence type="ECO:0000256" key="2">
    <source>
        <dbReference type="ARBA" id="ARBA00022946"/>
    </source>
</evidence>
<dbReference type="PANTHER" id="PTHR28554">
    <property type="entry name" value="39S RIBOSOMAL PROTEIN L45, MITOCHONDRIAL"/>
    <property type="match status" value="1"/>
</dbReference>
<keyword evidence="2" id="KW-0809">Transit peptide</keyword>
<evidence type="ECO:0000256" key="3">
    <source>
        <dbReference type="ARBA" id="ARBA00023128"/>
    </source>
</evidence>
<keyword evidence="3" id="KW-0496">Mitochondrion</keyword>
<dbReference type="EMBL" id="JAGPNK010000014">
    <property type="protein sequence ID" value="KAH7309004.1"/>
    <property type="molecule type" value="Genomic_DNA"/>
</dbReference>
<name>A0A8K0SMP6_9HYPO</name>
<evidence type="ECO:0000313" key="5">
    <source>
        <dbReference type="Proteomes" id="UP000813444"/>
    </source>
</evidence>
<evidence type="ECO:0008006" key="6">
    <source>
        <dbReference type="Google" id="ProtNLM"/>
    </source>
</evidence>
<reference evidence="4" key="1">
    <citation type="journal article" date="2021" name="Nat. Commun.">
        <title>Genetic determinants of endophytism in the Arabidopsis root mycobiome.</title>
        <authorList>
            <person name="Mesny F."/>
            <person name="Miyauchi S."/>
            <person name="Thiergart T."/>
            <person name="Pickel B."/>
            <person name="Atanasova L."/>
            <person name="Karlsson M."/>
            <person name="Huettel B."/>
            <person name="Barry K.W."/>
            <person name="Haridas S."/>
            <person name="Chen C."/>
            <person name="Bauer D."/>
            <person name="Andreopoulos W."/>
            <person name="Pangilinan J."/>
            <person name="LaButti K."/>
            <person name="Riley R."/>
            <person name="Lipzen A."/>
            <person name="Clum A."/>
            <person name="Drula E."/>
            <person name="Henrissat B."/>
            <person name="Kohler A."/>
            <person name="Grigoriev I.V."/>
            <person name="Martin F.M."/>
            <person name="Hacquard S."/>
        </authorList>
    </citation>
    <scope>NUCLEOTIDE SEQUENCE</scope>
    <source>
        <strain evidence="4">MPI-CAGE-CH-0235</strain>
    </source>
</reference>
<dbReference type="PANTHER" id="PTHR28554:SF1">
    <property type="entry name" value="LARGE RIBOSOMAL SUBUNIT PROTEIN ML45"/>
    <property type="match status" value="1"/>
</dbReference>
<dbReference type="OrthoDB" id="19619at2759"/>
<proteinExistence type="predicted"/>
<accession>A0A8K0SMP6</accession>
<dbReference type="InterPro" id="IPR051975">
    <property type="entry name" value="mtLSU_mL45"/>
</dbReference>
<comment type="subcellular location">
    <subcellularLocation>
        <location evidence="1">Mitochondrion</location>
    </subcellularLocation>
</comment>
<gene>
    <name evidence="4" type="ORF">B0I35DRAFT_482751</name>
</gene>
<dbReference type="Gene3D" id="3.10.450.240">
    <property type="match status" value="1"/>
</dbReference>
<dbReference type="GO" id="GO:0005739">
    <property type="term" value="C:mitochondrion"/>
    <property type="evidence" value="ECO:0007669"/>
    <property type="project" value="UniProtKB-SubCell"/>
</dbReference>
<dbReference type="Proteomes" id="UP000813444">
    <property type="component" value="Unassembled WGS sequence"/>
</dbReference>
<dbReference type="AlphaFoldDB" id="A0A8K0SMP6"/>
<protein>
    <recommendedName>
        <fullName evidence="6">Tim44-like domain-containing protein</fullName>
    </recommendedName>
</protein>
<comment type="caution">
    <text evidence="4">The sequence shown here is derived from an EMBL/GenBank/DDBJ whole genome shotgun (WGS) entry which is preliminary data.</text>
</comment>
<dbReference type="InterPro" id="IPR032710">
    <property type="entry name" value="NTF2-like_dom_sf"/>
</dbReference>
<evidence type="ECO:0000256" key="1">
    <source>
        <dbReference type="ARBA" id="ARBA00004173"/>
    </source>
</evidence>
<evidence type="ECO:0000313" key="4">
    <source>
        <dbReference type="EMBL" id="KAH7309004.1"/>
    </source>
</evidence>
<keyword evidence="5" id="KW-1185">Reference proteome</keyword>
<organism evidence="4 5">
    <name type="scientific">Stachybotrys elegans</name>
    <dbReference type="NCBI Taxonomy" id="80388"/>
    <lineage>
        <taxon>Eukaryota</taxon>
        <taxon>Fungi</taxon>
        <taxon>Dikarya</taxon>
        <taxon>Ascomycota</taxon>
        <taxon>Pezizomycotina</taxon>
        <taxon>Sordariomycetes</taxon>
        <taxon>Hypocreomycetidae</taxon>
        <taxon>Hypocreales</taxon>
        <taxon>Stachybotryaceae</taxon>
        <taxon>Stachybotrys</taxon>
    </lineage>
</organism>